<evidence type="ECO:0000313" key="2">
    <source>
        <dbReference type="Proteomes" id="UP001057375"/>
    </source>
</evidence>
<evidence type="ECO:0000313" key="1">
    <source>
        <dbReference type="EMBL" id="GKT25555.1"/>
    </source>
</evidence>
<reference evidence="1" key="1">
    <citation type="submission" date="2022-03" db="EMBL/GenBank/DDBJ databases">
        <title>Draft genome sequence of Aduncisulcus paluster, a free-living microaerophilic Fornicata.</title>
        <authorList>
            <person name="Yuyama I."/>
            <person name="Kume K."/>
            <person name="Tamura T."/>
            <person name="Inagaki Y."/>
            <person name="Hashimoto T."/>
        </authorList>
    </citation>
    <scope>NUCLEOTIDE SEQUENCE</scope>
    <source>
        <strain evidence="1">NY0171</strain>
    </source>
</reference>
<sequence>MKKGLLAELLRCQEFINGSKFESDEKIHFYLLQCFSEIEVMKRLKPEEYVGDEARILCDIADSIAKFHIELAYDKKERGESFDEDIAIYKVFFIRLRKQVDLFPKEENIFGSFLKTLEAGCAWRIEDDDKDVFLWMWDSIKRDYLDWIDTNRYMDHRNREVLMRICVEFAAEPSIASILAYKGVPAFLYEMRKETISNAPYKVCRVFFKLLNAIITTLPKLVVTIMFLVKSHLKSFADALLIKDISSPKNIQGWVDFIDSCVSFFTSEEFFSIDEKYIQYDDIVENFEIDERIDISNFPDHYEIPHETLEGGARSICIYNLSIVVIEECLEPMIGIVDRFYRREDVARNILTVINKLLGVDGIEPIILDIMVSYCREWLERFMDGATVQVVFSIFQQFAFPESNAERMCIFCDDVLQKLHILPSLSIVEISPAIAFFGNLVEMRFQTVLEKIWKPKVMASWCSKILDWDIAAEVERRRRIELDEGYEADLEELADTLQSDFLMCVRNFSSTLCVELLNKIKIYQEECQMTLKGKEEEDAADYKDLRANLKYMKTIEKDIYSMVEQLHKKYGHKSEFTTECFEEFIQMEAP</sequence>
<dbReference type="Proteomes" id="UP001057375">
    <property type="component" value="Unassembled WGS sequence"/>
</dbReference>
<dbReference type="EMBL" id="BQXS01012593">
    <property type="protein sequence ID" value="GKT25555.1"/>
    <property type="molecule type" value="Genomic_DNA"/>
</dbReference>
<name>A0ABQ5K1N5_9EUKA</name>
<accession>A0ABQ5K1N5</accession>
<comment type="caution">
    <text evidence="1">The sequence shown here is derived from an EMBL/GenBank/DDBJ whole genome shotgun (WGS) entry which is preliminary data.</text>
</comment>
<proteinExistence type="predicted"/>
<keyword evidence="2" id="KW-1185">Reference proteome</keyword>
<organism evidence="1 2">
    <name type="scientific">Aduncisulcus paluster</name>
    <dbReference type="NCBI Taxonomy" id="2918883"/>
    <lineage>
        <taxon>Eukaryota</taxon>
        <taxon>Metamonada</taxon>
        <taxon>Carpediemonas-like organisms</taxon>
        <taxon>Aduncisulcus</taxon>
    </lineage>
</organism>
<gene>
    <name evidence="1" type="ORF">ADUPG1_013080</name>
</gene>
<protein>
    <submittedName>
        <fullName evidence="1">Uncharacterized protein</fullName>
    </submittedName>
</protein>